<proteinExistence type="predicted"/>
<evidence type="ECO:0000259" key="1">
    <source>
        <dbReference type="Pfam" id="PF21787"/>
    </source>
</evidence>
<reference evidence="2 3" key="1">
    <citation type="journal article" date="2023" name="Sci. Data">
        <title>Genome assembly of the Korean intertidal mud-creeper Batillaria attramentaria.</title>
        <authorList>
            <person name="Patra A.K."/>
            <person name="Ho P.T."/>
            <person name="Jun S."/>
            <person name="Lee S.J."/>
            <person name="Kim Y."/>
            <person name="Won Y.J."/>
        </authorList>
    </citation>
    <scope>NUCLEOTIDE SEQUENCE [LARGE SCALE GENOMIC DNA]</scope>
    <source>
        <strain evidence="2">Wonlab-2016</strain>
    </source>
</reference>
<dbReference type="InterPro" id="IPR048365">
    <property type="entry name" value="TNP-like_RNaseH_N"/>
</dbReference>
<keyword evidence="3" id="KW-1185">Reference proteome</keyword>
<feature type="domain" description="Transposable element P transposase-like RNase H" evidence="1">
    <location>
        <begin position="1"/>
        <end position="102"/>
    </location>
</feature>
<protein>
    <recommendedName>
        <fullName evidence="1">Transposable element P transposase-like RNase H domain-containing protein</fullName>
    </recommendedName>
</protein>
<dbReference type="Proteomes" id="UP001519460">
    <property type="component" value="Unassembled WGS sequence"/>
</dbReference>
<dbReference type="Pfam" id="PF21787">
    <property type="entry name" value="TNP-like_RNaseH_N"/>
    <property type="match status" value="1"/>
</dbReference>
<accession>A0ABD0LB38</accession>
<dbReference type="EMBL" id="JACVVK020000066">
    <property type="protein sequence ID" value="KAK7496580.1"/>
    <property type="molecule type" value="Genomic_DNA"/>
</dbReference>
<organism evidence="2 3">
    <name type="scientific">Batillaria attramentaria</name>
    <dbReference type="NCBI Taxonomy" id="370345"/>
    <lineage>
        <taxon>Eukaryota</taxon>
        <taxon>Metazoa</taxon>
        <taxon>Spiralia</taxon>
        <taxon>Lophotrochozoa</taxon>
        <taxon>Mollusca</taxon>
        <taxon>Gastropoda</taxon>
        <taxon>Caenogastropoda</taxon>
        <taxon>Sorbeoconcha</taxon>
        <taxon>Cerithioidea</taxon>
        <taxon>Batillariidae</taxon>
        <taxon>Batillaria</taxon>
    </lineage>
</organism>
<name>A0ABD0LB38_9CAEN</name>
<comment type="caution">
    <text evidence="2">The sequence shown here is derived from an EMBL/GenBank/DDBJ whole genome shotgun (WGS) entry which is preliminary data.</text>
</comment>
<evidence type="ECO:0000313" key="2">
    <source>
        <dbReference type="EMBL" id="KAK7496580.1"/>
    </source>
</evidence>
<gene>
    <name evidence="2" type="ORF">BaRGS_00012232</name>
</gene>
<sequence>MTIKESVTYNKEMDYVEGMEDFGWTQGRTKYVANHVMVFMARGLTVPWKQAVAYYLSSGPMKSEMMKALLCQTIDELLSIGLDVRVVIGDQGTNNRRCFETLLGVTEAEPYFLHGDSENKKKIIVMYDPPHLLKNVRNNL</sequence>
<evidence type="ECO:0000313" key="3">
    <source>
        <dbReference type="Proteomes" id="UP001519460"/>
    </source>
</evidence>
<dbReference type="AlphaFoldDB" id="A0ABD0LB38"/>